<accession>A0A0E0F083</accession>
<reference evidence="1" key="1">
    <citation type="submission" date="2015-04" db="UniProtKB">
        <authorList>
            <consortium name="EnsemblPlants"/>
        </authorList>
    </citation>
    <scope>IDENTIFICATION</scope>
</reference>
<proteinExistence type="predicted"/>
<dbReference type="Gramene" id="OMERI10G13070.1">
    <property type="protein sequence ID" value="OMERI10G13070.1"/>
    <property type="gene ID" value="OMERI10G13070"/>
</dbReference>
<dbReference type="Proteomes" id="UP000008021">
    <property type="component" value="Chromosome 10"/>
</dbReference>
<dbReference type="HOGENOM" id="CLU_2675224_0_0_1"/>
<dbReference type="EnsemblPlants" id="OMERI10G13070.1">
    <property type="protein sequence ID" value="OMERI10G13070.1"/>
    <property type="gene ID" value="OMERI10G13070"/>
</dbReference>
<dbReference type="AlphaFoldDB" id="A0A0E0F083"/>
<keyword evidence="2" id="KW-1185">Reference proteome</keyword>
<name>A0A0E0F083_9ORYZ</name>
<evidence type="ECO:0000313" key="2">
    <source>
        <dbReference type="Proteomes" id="UP000008021"/>
    </source>
</evidence>
<evidence type="ECO:0000313" key="1">
    <source>
        <dbReference type="EnsemblPlants" id="OMERI10G13070.1"/>
    </source>
</evidence>
<protein>
    <submittedName>
        <fullName evidence="1">Uncharacterized protein</fullName>
    </submittedName>
</protein>
<organism evidence="1">
    <name type="scientific">Oryza meridionalis</name>
    <dbReference type="NCBI Taxonomy" id="40149"/>
    <lineage>
        <taxon>Eukaryota</taxon>
        <taxon>Viridiplantae</taxon>
        <taxon>Streptophyta</taxon>
        <taxon>Embryophyta</taxon>
        <taxon>Tracheophyta</taxon>
        <taxon>Spermatophyta</taxon>
        <taxon>Magnoliopsida</taxon>
        <taxon>Liliopsida</taxon>
        <taxon>Poales</taxon>
        <taxon>Poaceae</taxon>
        <taxon>BOP clade</taxon>
        <taxon>Oryzoideae</taxon>
        <taxon>Oryzeae</taxon>
        <taxon>Oryzinae</taxon>
        <taxon>Oryza</taxon>
    </lineage>
</organism>
<sequence length="75" mass="7576">MTRQLVAAAARACSTLPNSIILSISGMTALAASSSTKRSAHAASSGVVAGSNLLTPRITSVARTHARKPPSTTSR</sequence>
<reference evidence="1" key="2">
    <citation type="submission" date="2018-05" db="EMBL/GenBank/DDBJ databases">
        <title>OmerRS3 (Oryza meridionalis Reference Sequence Version 3).</title>
        <authorList>
            <person name="Zhang J."/>
            <person name="Kudrna D."/>
            <person name="Lee S."/>
            <person name="Talag J."/>
            <person name="Welchert J."/>
            <person name="Wing R.A."/>
        </authorList>
    </citation>
    <scope>NUCLEOTIDE SEQUENCE [LARGE SCALE GENOMIC DNA]</scope>
    <source>
        <strain evidence="1">cv. OR44</strain>
    </source>
</reference>